<dbReference type="EMBL" id="LNYT01000022">
    <property type="protein sequence ID" value="KTD45553.1"/>
    <property type="molecule type" value="Genomic_DNA"/>
</dbReference>
<reference evidence="2 3" key="1">
    <citation type="submission" date="2015-11" db="EMBL/GenBank/DDBJ databases">
        <title>Genomic analysis of 38 Legionella species identifies large and diverse effector repertoires.</title>
        <authorList>
            <person name="Burstein D."/>
            <person name="Amaro F."/>
            <person name="Zusman T."/>
            <person name="Lifshitz Z."/>
            <person name="Cohen O."/>
            <person name="Gilbert J.A."/>
            <person name="Pupko T."/>
            <person name="Shuman H.A."/>
            <person name="Segal G."/>
        </authorList>
    </citation>
    <scope>NUCLEOTIDE SEQUENCE [LARGE SCALE GENOMIC DNA]</scope>
    <source>
        <strain evidence="2 3">WA-270A-C2</strain>
    </source>
</reference>
<dbReference type="PROSITE" id="PS50892">
    <property type="entry name" value="V_SNARE"/>
    <property type="match status" value="1"/>
</dbReference>
<proteinExistence type="predicted"/>
<evidence type="ECO:0000313" key="2">
    <source>
        <dbReference type="EMBL" id="KTD45553.1"/>
    </source>
</evidence>
<dbReference type="STRING" id="458.Lrub_2350"/>
<feature type="domain" description="V-SNARE coiled-coil homology" evidence="1">
    <location>
        <begin position="117"/>
        <end position="176"/>
    </location>
</feature>
<sequence length="180" mass="20737">MKCFAIITRFEGEKATLHIPSNRIMLSLMASQIKKQLVKLEEIGEALEPGKYYFHTIGEIKIYGLKLGENYWAIACDSEITLEQQRNLTINLLFHKCSPQDVAQDLDQFIDKTHDPKIQKVQKELHETHAVLRETLEKMELRGEKLSDLVAKTEGLSQASFAFKEESERLNRCWPSCTLI</sequence>
<dbReference type="PATRIC" id="fig|458.5.peg.2453"/>
<dbReference type="RefSeq" id="WP_058532341.1">
    <property type="nucleotide sequence ID" value="NZ_CAAAIN010000002.1"/>
</dbReference>
<organism evidence="2 3">
    <name type="scientific">Legionella rubrilucens</name>
    <dbReference type="NCBI Taxonomy" id="458"/>
    <lineage>
        <taxon>Bacteria</taxon>
        <taxon>Pseudomonadati</taxon>
        <taxon>Pseudomonadota</taxon>
        <taxon>Gammaproteobacteria</taxon>
        <taxon>Legionellales</taxon>
        <taxon>Legionellaceae</taxon>
        <taxon>Legionella</taxon>
    </lineage>
</organism>
<dbReference type="Pfam" id="PF00957">
    <property type="entry name" value="Synaptobrevin"/>
    <property type="match status" value="1"/>
</dbReference>
<dbReference type="InterPro" id="IPR042855">
    <property type="entry name" value="V_SNARE_CC"/>
</dbReference>
<dbReference type="PANTHER" id="PTHR45806">
    <property type="entry name" value="SYNAPTOBREVIN HOMOLOG YKT6"/>
    <property type="match status" value="1"/>
</dbReference>
<dbReference type="Proteomes" id="UP000054608">
    <property type="component" value="Unassembled WGS sequence"/>
</dbReference>
<keyword evidence="3" id="KW-1185">Reference proteome</keyword>
<dbReference type="GO" id="GO:0005484">
    <property type="term" value="F:SNAP receptor activity"/>
    <property type="evidence" value="ECO:0007669"/>
    <property type="project" value="TreeGrafter"/>
</dbReference>
<evidence type="ECO:0000259" key="1">
    <source>
        <dbReference type="PROSITE" id="PS50892"/>
    </source>
</evidence>
<accession>A0A0W0XLH4</accession>
<gene>
    <name evidence="2" type="ORF">Lrub_2350</name>
</gene>
<comment type="caution">
    <text evidence="2">The sequence shown here is derived from an EMBL/GenBank/DDBJ whole genome shotgun (WGS) entry which is preliminary data.</text>
</comment>
<evidence type="ECO:0000313" key="3">
    <source>
        <dbReference type="Proteomes" id="UP000054608"/>
    </source>
</evidence>
<name>A0A0W0XLH4_9GAMM</name>
<dbReference type="PANTHER" id="PTHR45806:SF1">
    <property type="entry name" value="SYNAPTOBREVIN HOMOLOG YKT6"/>
    <property type="match status" value="1"/>
</dbReference>
<dbReference type="AlphaFoldDB" id="A0A0W0XLH4"/>
<dbReference type="GO" id="GO:0005737">
    <property type="term" value="C:cytoplasm"/>
    <property type="evidence" value="ECO:0007669"/>
    <property type="project" value="GOC"/>
</dbReference>
<protein>
    <submittedName>
        <fullName evidence="2">Synaptobrevin</fullName>
    </submittedName>
</protein>
<dbReference type="SUPFAM" id="SSF58038">
    <property type="entry name" value="SNARE fusion complex"/>
    <property type="match status" value="1"/>
</dbReference>
<dbReference type="Gene3D" id="1.20.5.110">
    <property type="match status" value="1"/>
</dbReference>
<dbReference type="OrthoDB" id="5639059at2"/>
<dbReference type="GO" id="GO:0006888">
    <property type="term" value="P:endoplasmic reticulum to Golgi vesicle-mediated transport"/>
    <property type="evidence" value="ECO:0007669"/>
    <property type="project" value="TreeGrafter"/>
</dbReference>